<feature type="chain" id="PRO_5046001217" evidence="1">
    <location>
        <begin position="21"/>
        <end position="119"/>
    </location>
</feature>
<accession>A0ABT9GY38</accession>
<gene>
    <name evidence="3" type="ORF">Q3O60_06245</name>
</gene>
<dbReference type="Gene3D" id="3.30.1340.30">
    <property type="match status" value="1"/>
</dbReference>
<evidence type="ECO:0000259" key="2">
    <source>
        <dbReference type="PROSITE" id="PS50914"/>
    </source>
</evidence>
<dbReference type="InterPro" id="IPR007055">
    <property type="entry name" value="BON_dom"/>
</dbReference>
<dbReference type="InterPro" id="IPR014004">
    <property type="entry name" value="Transpt-assoc_nodulatn_dom_bac"/>
</dbReference>
<dbReference type="PROSITE" id="PS50914">
    <property type="entry name" value="BON"/>
    <property type="match status" value="1"/>
</dbReference>
<feature type="signal peptide" evidence="1">
    <location>
        <begin position="1"/>
        <end position="20"/>
    </location>
</feature>
<keyword evidence="1" id="KW-0732">Signal</keyword>
<evidence type="ECO:0000313" key="4">
    <source>
        <dbReference type="Proteomes" id="UP001231616"/>
    </source>
</evidence>
<dbReference type="SMART" id="SM00749">
    <property type="entry name" value="BON"/>
    <property type="match status" value="1"/>
</dbReference>
<dbReference type="InterPro" id="IPR051686">
    <property type="entry name" value="Lipoprotein_DolP"/>
</dbReference>
<comment type="caution">
    <text evidence="3">The sequence shown here is derived from an EMBL/GenBank/DDBJ whole genome shotgun (WGS) entry which is preliminary data.</text>
</comment>
<dbReference type="Pfam" id="PF04972">
    <property type="entry name" value="BON"/>
    <property type="match status" value="1"/>
</dbReference>
<keyword evidence="4" id="KW-1185">Reference proteome</keyword>
<dbReference type="Proteomes" id="UP001231616">
    <property type="component" value="Unassembled WGS sequence"/>
</dbReference>
<evidence type="ECO:0000313" key="3">
    <source>
        <dbReference type="EMBL" id="MDP4535779.1"/>
    </source>
</evidence>
<sequence length="119" mass="12863">MKLRHNIYAVLLTLPLFALTACDRNTASAPMNATQDSGNSQTSQFDDSSLNRSVSNALLRDAAFSDNSISVTSDKGHITLNGSVASLQDKNRATEIVKEVIGVTRVQNNLEIIMTTSSY</sequence>
<feature type="domain" description="BON" evidence="2">
    <location>
        <begin position="46"/>
        <end position="114"/>
    </location>
</feature>
<name>A0ABT9GY38_9GAMM</name>
<dbReference type="RefSeq" id="WP_305893045.1">
    <property type="nucleotide sequence ID" value="NZ_JAUZVZ010000007.1"/>
</dbReference>
<organism evidence="3 4">
    <name type="scientific">Alkalimonas collagenimarina</name>
    <dbReference type="NCBI Taxonomy" id="400390"/>
    <lineage>
        <taxon>Bacteria</taxon>
        <taxon>Pseudomonadati</taxon>
        <taxon>Pseudomonadota</taxon>
        <taxon>Gammaproteobacteria</taxon>
        <taxon>Alkalimonas</taxon>
    </lineage>
</organism>
<proteinExistence type="predicted"/>
<dbReference type="EMBL" id="JAUZVZ010000007">
    <property type="protein sequence ID" value="MDP4535779.1"/>
    <property type="molecule type" value="Genomic_DNA"/>
</dbReference>
<dbReference type="PROSITE" id="PS51257">
    <property type="entry name" value="PROKAR_LIPOPROTEIN"/>
    <property type="match status" value="1"/>
</dbReference>
<protein>
    <submittedName>
        <fullName evidence="3">BON domain-containing protein</fullName>
    </submittedName>
</protein>
<reference evidence="3 4" key="1">
    <citation type="submission" date="2023-08" db="EMBL/GenBank/DDBJ databases">
        <authorList>
            <person name="Joshi A."/>
            <person name="Thite S."/>
        </authorList>
    </citation>
    <scope>NUCLEOTIDE SEQUENCE [LARGE SCALE GENOMIC DNA]</scope>
    <source>
        <strain evidence="3 4">AC40</strain>
    </source>
</reference>
<dbReference type="PANTHER" id="PTHR34606">
    <property type="entry name" value="BON DOMAIN-CONTAINING PROTEIN"/>
    <property type="match status" value="1"/>
</dbReference>
<evidence type="ECO:0000256" key="1">
    <source>
        <dbReference type="SAM" id="SignalP"/>
    </source>
</evidence>
<dbReference type="PANTHER" id="PTHR34606:SF15">
    <property type="entry name" value="BON DOMAIN-CONTAINING PROTEIN"/>
    <property type="match status" value="1"/>
</dbReference>